<keyword evidence="3" id="KW-1185">Reference proteome</keyword>
<comment type="caution">
    <text evidence="2">The sequence shown here is derived from an EMBL/GenBank/DDBJ whole genome shotgun (WGS) entry which is preliminary data.</text>
</comment>
<accession>A0ABR2KK51</accession>
<dbReference type="InterPro" id="IPR039694">
    <property type="entry name" value="WDR11"/>
</dbReference>
<feature type="region of interest" description="Disordered" evidence="1">
    <location>
        <begin position="611"/>
        <end position="630"/>
    </location>
</feature>
<sequence length="1097" mass="125943">MLRLTTLPPPVNNFQRRCIDWGSCGICAMAAKNSILLYSIKMTNNLISLLKVIEFSPCDIFSLKFHNDEPILAVSRSTGLLVYDCQKGQTRSGLKIEELPGNLIQLEWCGDILICLSKRNIILAIKIIPFEHEQTQFSSSSFRRDSYISSDFPKCRVLWKIEMKGEFNGISIDHFHRCRILAYSNNSSISLYQSDSPQTAPHFLFSYQFSKPILDAQFHPQVADIIFILTTTSTILSFEIQTKSVFFVIQEFNSVMRFEQFILPLHSYKNLFVICSDSTIIYYETTDKVQFHKKYWSSSIIKSQHFKSINTGKFVSGRCFLLCNPLLDGIYLLYSKPLGLALIKSNFLLHKNKINNNDLNRNNEYDDIFFKQKNVFDYYISLNKNTPHSTNSFDCCDNYIGYGTNKGEIFIIDVIKANIKYHFNFQDKIVKFLFIDSNSFIWTSIPKKANTKGSNSNFFSASNSTSSKETFDSLDNPPINQMFNAGYFNINERTWIKFKNVTDIFSNRKYGIIQHGGFYFEIILKKDSTSSTSVSNIDIRKMYLQTEVSTCALQIEEEIQLQSSSSFNDLLKEFNNDTSVNERHRAGSTLLRQVPKQISILASNLVEDDEASSSSSSFDSENSDNTPSKKGEKIAFITSSNQNIVIYDIATDKYIRKLQCPKEFKNSKIIKVSFTRNLIILTSLDSKICLVNLKLSSSRIITTQFVGIKKISFQERGSKFAILSIDNKFVVYDGESINVDNPSCFCNSFINDFSTCSRKMFVVQIASRELKFISEDLLLPIKQNPSNDYYLIPSKEDRLNNLICSIQNIEQKDNYSLIAFDFSFIFACNFFQFESLLWTIVDKYFQSIDNEPIEKNKEIEGNKKILQLKYYQYGDEKEYQSLTTFRSSLIQNNSTSYEACCYQLLNAIRCHDVAKMREAILSSNTNLFGVIAAALIDSKISENACSFLDQTAMEYFDKGKNLEATIIMELINNRLGAAAVLQSKNMWNASLEILVTLKKSEDARELIKNAAYHYLSINETKKAILLFVSIGDFYPALSILKMADMDVFAYFLLKFIEKRTEIQTCSLSRQNEYHFESLDSLKESIVNDYNDFIKLML</sequence>
<evidence type="ECO:0000313" key="2">
    <source>
        <dbReference type="EMBL" id="KAK8891141.1"/>
    </source>
</evidence>
<dbReference type="Proteomes" id="UP001470230">
    <property type="component" value="Unassembled WGS sequence"/>
</dbReference>
<name>A0ABR2KK51_9EUKA</name>
<dbReference type="SUPFAM" id="SSF50978">
    <property type="entry name" value="WD40 repeat-like"/>
    <property type="match status" value="2"/>
</dbReference>
<gene>
    <name evidence="2" type="ORF">M9Y10_028346</name>
</gene>
<dbReference type="InterPro" id="IPR015943">
    <property type="entry name" value="WD40/YVTN_repeat-like_dom_sf"/>
</dbReference>
<dbReference type="InterPro" id="IPR036322">
    <property type="entry name" value="WD40_repeat_dom_sf"/>
</dbReference>
<evidence type="ECO:0000313" key="3">
    <source>
        <dbReference type="Proteomes" id="UP001470230"/>
    </source>
</evidence>
<evidence type="ECO:0000256" key="1">
    <source>
        <dbReference type="SAM" id="MobiDB-lite"/>
    </source>
</evidence>
<dbReference type="PANTHER" id="PTHR14593">
    <property type="entry name" value="WD REPEAT-CONTAINING PROTEIN 11"/>
    <property type="match status" value="1"/>
</dbReference>
<reference evidence="2 3" key="1">
    <citation type="submission" date="2024-04" db="EMBL/GenBank/DDBJ databases">
        <title>Tritrichomonas musculus Genome.</title>
        <authorList>
            <person name="Alves-Ferreira E."/>
            <person name="Grigg M."/>
            <person name="Lorenzi H."/>
            <person name="Galac M."/>
        </authorList>
    </citation>
    <scope>NUCLEOTIDE SEQUENCE [LARGE SCALE GENOMIC DNA]</scope>
    <source>
        <strain evidence="2 3">EAF2021</strain>
    </source>
</reference>
<organism evidence="2 3">
    <name type="scientific">Tritrichomonas musculus</name>
    <dbReference type="NCBI Taxonomy" id="1915356"/>
    <lineage>
        <taxon>Eukaryota</taxon>
        <taxon>Metamonada</taxon>
        <taxon>Parabasalia</taxon>
        <taxon>Tritrichomonadida</taxon>
        <taxon>Tritrichomonadidae</taxon>
        <taxon>Tritrichomonas</taxon>
    </lineage>
</organism>
<protein>
    <submittedName>
        <fullName evidence="2">Uncharacterized protein</fullName>
    </submittedName>
</protein>
<dbReference type="Gene3D" id="2.130.10.10">
    <property type="entry name" value="YVTN repeat-like/Quinoprotein amine dehydrogenase"/>
    <property type="match status" value="2"/>
</dbReference>
<dbReference type="EMBL" id="JAPFFF010000004">
    <property type="protein sequence ID" value="KAK8891141.1"/>
    <property type="molecule type" value="Genomic_DNA"/>
</dbReference>
<proteinExistence type="predicted"/>
<dbReference type="PANTHER" id="PTHR14593:SF5">
    <property type="entry name" value="WD REPEAT-CONTAINING PROTEIN 11"/>
    <property type="match status" value="1"/>
</dbReference>
<feature type="compositionally biased region" description="Low complexity" evidence="1">
    <location>
        <begin position="612"/>
        <end position="624"/>
    </location>
</feature>